<evidence type="ECO:0000256" key="6">
    <source>
        <dbReference type="HAMAP-Rule" id="MF_00541"/>
    </source>
</evidence>
<dbReference type="EC" id="5.3.1.14" evidence="6 7"/>
<proteinExistence type="inferred from homology"/>
<dbReference type="SUPFAM" id="SSF51658">
    <property type="entry name" value="Xylose isomerase-like"/>
    <property type="match status" value="1"/>
</dbReference>
<dbReference type="Gene3D" id="3.20.20.150">
    <property type="entry name" value="Divalent-metal-dependent TIM barrel enzymes"/>
    <property type="match status" value="1"/>
</dbReference>
<evidence type="ECO:0000313" key="9">
    <source>
        <dbReference type="Proteomes" id="UP000000263"/>
    </source>
</evidence>
<gene>
    <name evidence="6" type="primary">rhaA</name>
    <name evidence="8" type="ordered locus">Rcas_3455</name>
</gene>
<dbReference type="GO" id="GO:0005737">
    <property type="term" value="C:cytoplasm"/>
    <property type="evidence" value="ECO:0007669"/>
    <property type="project" value="UniProtKB-SubCell"/>
</dbReference>
<evidence type="ECO:0000256" key="1">
    <source>
        <dbReference type="ARBA" id="ARBA00022490"/>
    </source>
</evidence>
<dbReference type="UniPathway" id="UPA00541">
    <property type="reaction ID" value="UER00601"/>
</dbReference>
<dbReference type="Pfam" id="PF06134">
    <property type="entry name" value="RhaA"/>
    <property type="match status" value="1"/>
</dbReference>
<protein>
    <recommendedName>
        <fullName evidence="6 7">L-rhamnose isomerase</fullName>
        <ecNumber evidence="6 7">5.3.1.14</ecNumber>
    </recommendedName>
</protein>
<evidence type="ECO:0000256" key="3">
    <source>
        <dbReference type="ARBA" id="ARBA00023211"/>
    </source>
</evidence>
<dbReference type="GO" id="GO:0030145">
    <property type="term" value="F:manganese ion binding"/>
    <property type="evidence" value="ECO:0007669"/>
    <property type="project" value="UniProtKB-UniRule"/>
</dbReference>
<comment type="pathway">
    <text evidence="6">Carbohydrate degradation; L-rhamnose degradation; glycerone phosphate from L-rhamnose: step 1/3.</text>
</comment>
<dbReference type="PANTHER" id="PTHR30268">
    <property type="entry name" value="L-RHAMNOSE ISOMERASE"/>
    <property type="match status" value="1"/>
</dbReference>
<evidence type="ECO:0000256" key="2">
    <source>
        <dbReference type="ARBA" id="ARBA00022723"/>
    </source>
</evidence>
<keyword evidence="4 6" id="KW-0413">Isomerase</keyword>
<name>A7NPK9_ROSCS</name>
<dbReference type="NCBIfam" id="TIGR01748">
    <property type="entry name" value="rhaA"/>
    <property type="match status" value="1"/>
</dbReference>
<keyword evidence="5 6" id="KW-0684">Rhamnose metabolism</keyword>
<comment type="subcellular location">
    <subcellularLocation>
        <location evidence="6">Cytoplasm</location>
    </subcellularLocation>
</comment>
<feature type="binding site" evidence="6">
    <location>
        <position position="302"/>
    </location>
    <ligand>
        <name>Mn(2+)</name>
        <dbReference type="ChEBI" id="CHEBI:29035"/>
    </ligand>
</feature>
<reference evidence="8 9" key="1">
    <citation type="submission" date="2007-08" db="EMBL/GenBank/DDBJ databases">
        <title>Complete sequence of Roseiflexus castenholzii DSM 13941.</title>
        <authorList>
            <consortium name="US DOE Joint Genome Institute"/>
            <person name="Copeland A."/>
            <person name="Lucas S."/>
            <person name="Lapidus A."/>
            <person name="Barry K."/>
            <person name="Glavina del Rio T."/>
            <person name="Dalin E."/>
            <person name="Tice H."/>
            <person name="Pitluck S."/>
            <person name="Thompson L.S."/>
            <person name="Brettin T."/>
            <person name="Bruce D."/>
            <person name="Detter J.C."/>
            <person name="Han C."/>
            <person name="Tapia R."/>
            <person name="Schmutz J."/>
            <person name="Larimer F."/>
            <person name="Land M."/>
            <person name="Hauser L."/>
            <person name="Kyrpides N."/>
            <person name="Mikhailova N."/>
            <person name="Bryant D.A."/>
            <person name="Hanada S."/>
            <person name="Tsukatani Y."/>
            <person name="Richardson P."/>
        </authorList>
    </citation>
    <scope>NUCLEOTIDE SEQUENCE [LARGE SCALE GENOMIC DNA]</scope>
    <source>
        <strain evidence="9">DSM 13941 / HLO8</strain>
    </source>
</reference>
<evidence type="ECO:0000256" key="4">
    <source>
        <dbReference type="ARBA" id="ARBA00023235"/>
    </source>
</evidence>
<dbReference type="OrthoDB" id="9766697at2"/>
<dbReference type="HAMAP" id="MF_00541">
    <property type="entry name" value="RhaA"/>
    <property type="match status" value="1"/>
</dbReference>
<comment type="catalytic activity">
    <reaction evidence="6">
        <text>L-rhamnopyranose = L-rhamnulose</text>
        <dbReference type="Rhea" id="RHEA:23160"/>
        <dbReference type="ChEBI" id="CHEBI:17897"/>
        <dbReference type="ChEBI" id="CHEBI:62346"/>
        <dbReference type="EC" id="5.3.1.14"/>
    </reaction>
</comment>
<dbReference type="GO" id="GO:0008740">
    <property type="term" value="F:L-rhamnose isomerase activity"/>
    <property type="evidence" value="ECO:0007669"/>
    <property type="project" value="UniProtKB-UniRule"/>
</dbReference>
<evidence type="ECO:0000313" key="8">
    <source>
        <dbReference type="EMBL" id="ABU59505.1"/>
    </source>
</evidence>
<dbReference type="RefSeq" id="WP_012121929.1">
    <property type="nucleotide sequence ID" value="NC_009767.1"/>
</dbReference>
<evidence type="ECO:0000256" key="5">
    <source>
        <dbReference type="ARBA" id="ARBA00023308"/>
    </source>
</evidence>
<keyword evidence="1 6" id="KW-0963">Cytoplasm</keyword>
<dbReference type="Proteomes" id="UP000000263">
    <property type="component" value="Chromosome"/>
</dbReference>
<dbReference type="InterPro" id="IPR050337">
    <property type="entry name" value="L-rhamnose_isomerase"/>
</dbReference>
<dbReference type="GO" id="GO:0019301">
    <property type="term" value="P:rhamnose catabolic process"/>
    <property type="evidence" value="ECO:0007669"/>
    <property type="project" value="UniProtKB-UniRule"/>
</dbReference>
<dbReference type="STRING" id="383372.Rcas_3455"/>
<sequence length="428" mass="47115">MTFTTPTPPQIEAAYAVARERYAALGVDTEAAMATLAAVSISLHCWQGDDVGGFENPGAPLEGGIAATGNYPGKARNADELRSDLDLVYRLLPGRHRLNLHAIYAETGGAKVGRDELRPEHFAAWLDWAKAGGHGIDFNPTCFSHPLAADGLTLAHPDPAIRRFWIDHCIACRRIGAHFGRALGTPCITNIWIPDGMKDTPVDRLGPRQRLRESLDTILAEPLDPAHNCDAVEAKLFGIGSESYVVGSHEFYLGYAINRPGLILCLDTGHFHPTELVSDKISSVLLYVRDILLHVSRGVRWDSDHVVTLSDETQAIMQEVVRGGFLPRTHIGLDFFDASINRIAAWTIGARNALRALLLALLEPTDRLRELELIGDTTARLALLEELKGMPWGAVWDVYCYRHDVPVGASFLNEVRRYEADVLAARRP</sequence>
<dbReference type="HOGENOM" id="CLU_052790_0_0_0"/>
<dbReference type="InterPro" id="IPR036237">
    <property type="entry name" value="Xyl_isomerase-like_sf"/>
</dbReference>
<evidence type="ECO:0000256" key="7">
    <source>
        <dbReference type="NCBIfam" id="TIGR01748"/>
    </source>
</evidence>
<organism evidence="8 9">
    <name type="scientific">Roseiflexus castenholzii (strain DSM 13941 / HLO8)</name>
    <dbReference type="NCBI Taxonomy" id="383372"/>
    <lineage>
        <taxon>Bacteria</taxon>
        <taxon>Bacillati</taxon>
        <taxon>Chloroflexota</taxon>
        <taxon>Chloroflexia</taxon>
        <taxon>Chloroflexales</taxon>
        <taxon>Roseiflexineae</taxon>
        <taxon>Roseiflexaceae</taxon>
        <taxon>Roseiflexus</taxon>
    </lineage>
</organism>
<accession>A7NPK9</accession>
<comment type="cofactor">
    <cofactor evidence="6">
        <name>Mn(2+)</name>
        <dbReference type="ChEBI" id="CHEBI:29035"/>
    </cofactor>
    <text evidence="6">Binds 1 Mn(2+) ion per subunit.</text>
</comment>
<dbReference type="AlphaFoldDB" id="A7NPK9"/>
<dbReference type="GO" id="GO:0019324">
    <property type="term" value="P:L-lyxose metabolic process"/>
    <property type="evidence" value="ECO:0007669"/>
    <property type="project" value="TreeGrafter"/>
</dbReference>
<feature type="binding site" evidence="6">
    <location>
        <position position="304"/>
    </location>
    <ligand>
        <name>Mn(2+)</name>
        <dbReference type="ChEBI" id="CHEBI:29035"/>
    </ligand>
</feature>
<comment type="similarity">
    <text evidence="6">Belongs to the rhamnose isomerase family.</text>
</comment>
<comment type="function">
    <text evidence="6">Catalyzes the interconversion of L-rhamnose and L-rhamnulose.</text>
</comment>
<keyword evidence="2 6" id="KW-0479">Metal-binding</keyword>
<keyword evidence="9" id="KW-1185">Reference proteome</keyword>
<dbReference type="eggNOG" id="COG4806">
    <property type="taxonomic scope" value="Bacteria"/>
</dbReference>
<dbReference type="EMBL" id="CP000804">
    <property type="protein sequence ID" value="ABU59505.1"/>
    <property type="molecule type" value="Genomic_DNA"/>
</dbReference>
<dbReference type="InterPro" id="IPR009308">
    <property type="entry name" value="Rhamnose_isomerase"/>
</dbReference>
<feature type="binding site" evidence="6">
    <location>
        <position position="270"/>
    </location>
    <ligand>
        <name>Mn(2+)</name>
        <dbReference type="ChEBI" id="CHEBI:29035"/>
    </ligand>
</feature>
<dbReference type="PANTHER" id="PTHR30268:SF0">
    <property type="entry name" value="L-RHAMNOSE ISOMERASE"/>
    <property type="match status" value="1"/>
</dbReference>
<dbReference type="KEGG" id="rca:Rcas_3455"/>
<dbReference type="NCBIfam" id="NF002203">
    <property type="entry name" value="PRK01076.1"/>
    <property type="match status" value="1"/>
</dbReference>
<keyword evidence="3 6" id="KW-0464">Manganese</keyword>